<dbReference type="SUPFAM" id="SSF48592">
    <property type="entry name" value="GroEL equatorial domain-like"/>
    <property type="match status" value="1"/>
</dbReference>
<evidence type="ECO:0000313" key="11">
    <source>
        <dbReference type="Proteomes" id="UP001071777"/>
    </source>
</evidence>
<dbReference type="PROSITE" id="PS00995">
    <property type="entry name" value="TCP1_3"/>
    <property type="match status" value="1"/>
</dbReference>
<organism evidence="10 11">
    <name type="scientific">Cryptosporidium canis</name>
    <dbReference type="NCBI Taxonomy" id="195482"/>
    <lineage>
        <taxon>Eukaryota</taxon>
        <taxon>Sar</taxon>
        <taxon>Alveolata</taxon>
        <taxon>Apicomplexa</taxon>
        <taxon>Conoidasida</taxon>
        <taxon>Coccidia</taxon>
        <taxon>Eucoccidiorida</taxon>
        <taxon>Eimeriorina</taxon>
        <taxon>Cryptosporidiidae</taxon>
        <taxon>Cryptosporidium</taxon>
    </lineage>
</organism>
<dbReference type="CDD" id="cd03340">
    <property type="entry name" value="TCP1_eta"/>
    <property type="match status" value="1"/>
</dbReference>
<dbReference type="PROSITE" id="PS00750">
    <property type="entry name" value="TCP1_1"/>
    <property type="match status" value="1"/>
</dbReference>
<dbReference type="Pfam" id="PF00118">
    <property type="entry name" value="Cpn60_TCP1"/>
    <property type="match status" value="1"/>
</dbReference>
<dbReference type="NCBIfam" id="TIGR02345">
    <property type="entry name" value="chap_CCT_eta"/>
    <property type="match status" value="1"/>
</dbReference>
<comment type="similarity">
    <text evidence="2 8">Belongs to the TCP-1 chaperonin family.</text>
</comment>
<comment type="caution">
    <text evidence="10">The sequence shown here is derived from an EMBL/GenBank/DDBJ whole genome shotgun (WGS) entry which is preliminary data.</text>
</comment>
<proteinExistence type="inferred from homology"/>
<dbReference type="Gene3D" id="3.30.260.10">
    <property type="entry name" value="TCP-1-like chaperonin intermediate domain"/>
    <property type="match status" value="1"/>
</dbReference>
<dbReference type="PRINTS" id="PR00304">
    <property type="entry name" value="TCOMPLEXTCP1"/>
</dbReference>
<dbReference type="NCBIfam" id="NF041082">
    <property type="entry name" value="thermosome_alpha"/>
    <property type="match status" value="1"/>
</dbReference>
<evidence type="ECO:0000256" key="2">
    <source>
        <dbReference type="ARBA" id="ARBA00008020"/>
    </source>
</evidence>
<evidence type="ECO:0000313" key="10">
    <source>
        <dbReference type="EMBL" id="KAJ1608523.1"/>
    </source>
</evidence>
<dbReference type="InterPro" id="IPR017998">
    <property type="entry name" value="Chaperone_TCP-1"/>
</dbReference>
<evidence type="ECO:0000256" key="5">
    <source>
        <dbReference type="ARBA" id="ARBA00022840"/>
    </source>
</evidence>
<dbReference type="EMBL" id="JAPCXB010000094">
    <property type="protein sequence ID" value="KAJ1608523.1"/>
    <property type="molecule type" value="Genomic_DNA"/>
</dbReference>
<name>A0ABQ8P7C3_9CRYT</name>
<dbReference type="Gene3D" id="3.50.7.10">
    <property type="entry name" value="GroEL"/>
    <property type="match status" value="1"/>
</dbReference>
<dbReference type="NCBIfam" id="NF041083">
    <property type="entry name" value="thermosome_beta"/>
    <property type="match status" value="1"/>
</dbReference>
<evidence type="ECO:0000256" key="8">
    <source>
        <dbReference type="RuleBase" id="RU004187"/>
    </source>
</evidence>
<dbReference type="SUPFAM" id="SSF52029">
    <property type="entry name" value="GroEL apical domain-like"/>
    <property type="match status" value="1"/>
</dbReference>
<dbReference type="Proteomes" id="UP001071777">
    <property type="component" value="Unassembled WGS sequence"/>
</dbReference>
<feature type="region of interest" description="Disordered" evidence="9">
    <location>
        <begin position="1657"/>
        <end position="1681"/>
    </location>
</feature>
<dbReference type="SUPFAM" id="SSF54849">
    <property type="entry name" value="GroEL-intermediate domain like"/>
    <property type="match status" value="1"/>
</dbReference>
<dbReference type="InterPro" id="IPR002423">
    <property type="entry name" value="Cpn60/GroEL/TCP-1"/>
</dbReference>
<keyword evidence="6 8" id="KW-0143">Chaperone</keyword>
<dbReference type="PANTHER" id="PTHR11353">
    <property type="entry name" value="CHAPERONIN"/>
    <property type="match status" value="1"/>
</dbReference>
<comment type="subcellular location">
    <subcellularLocation>
        <location evidence="1">Cytoplasm</location>
    </subcellularLocation>
</comment>
<sequence>MLRAPIILLKEGSDTSQGKGQILSNITACQATVDIVKTTLGPYGMDKLIHSGNSPEDVTITNDGATVLSLLGIVHPAAKLLVEIAKAQDDEVGDGTTSVVILAGEFLKEAKSFIEDGMSPQVIISGFRRASQVAIDRVNSLKINLSEETPEKRRSMLVRCAETSLNSKLLAHYKTHFAEVVVDAVSYLDNEMDKDLIGIKKVNGGSVLDSFLVKGVAFKKTFSYAGFEQQPKHFVNPRILLLNLELELKAEKDNAEIRISDPTAYQSIVDAEWKIIFEKLDLIAAAGVNVVLSRLAIGDLATQYFADRNIFCAGRVEEQDLKRTSLATGAIIQTTVYGLNKDSGVFGTCSEFEEVQIGAERYNIFRDCPKTKSSTMILRGGAQQFIDEAERSLNDAIMIVRRAMKSSYIVPGGGAVEMAVSKTIRDYARTIMGKEQLVMNSYARALEAIPRSLAVNSGFDSIDILNRLRQKHSQSAEDCKNYGVDCSNGGICDTFNSFIWEPAMSKLSAYSSATEAACSILSVDETIKNKSSEEDRMQGPLPGMGGMPPGMMGGVKRDRSSTGTTSGEQEGVLFPAIKMRIGAFRAKLLWVIVPVVISGLSICIHLLDRSGLEINGRIWSFWSGLVDSSVSGKLLVVREALGFSRRKEHSYKRFPILRPRVNLRDNNKAGIWNDFGVVLQSKWPPVPLEASLVEFLSEFYQGTGRTFEELVRDLLSINSSGNGQGSIVTSKIASDLVRDNLGVKLMETIVINRYYSPRVESMRVLERSQRRAFGIICKKASWIIVVYQGRTVDTFCDSTDLYASIIKGRSDGHSSISKYDLSFSKEDLGKEHVIENRSMNNMGGDLDMEIYVYIDFSDPSSGRFLKNIWNVWDVLKEQGTARIKIRHCDQVDLTEGYEYLTGFGVSVNRLALESSSSVKNSSSSAENGFQTQYSVLQNNNELDKSHKDEEYEGLSAMCDKAINMENVLDSDAKLSIECMKDIGPYLVSLSKRFEDPLGAMMHYLENFGSYQLALCNGVRTNTTLSGYSRLHERVSEGSTFFTLNGRLFSPSETNFFNLVSILKDLVFSRILLVRNGVDEEALVADALSITGMNEKEELNLFMEGLRDGSNDSMASGVYDNVIKDESLRKLIKRGEILDSDLVAEFEKDLERDPTLMDDLDWVGKREYVLSSSSPWVRSSPRTDWKVANALPLKTRHFYKDITNIGDSQWGETPGIFEDVWFNRNITEDGSDTTLSGLEGDEPGLANEMHQLEYSPWMMYRVYFSSQVQNSRVVLDYTIYDIMKEPESTLGQYLYPLDKLPELFDKYPNNVGIYPVKATILDVLVLCDPLDIECITVIIEMINKKWPIKLNLMLIDPEWVNSRKPDYSMPFSYRNLTSDEDFENRFRDIYVRSRENERLQEGDSLRVCEKYYGKANLENCPEWIRNGTESGVGGETAGRYEVYDEGSSGEHALKLAISEVFGFLVSSSTTQGMFLARAFLEMIAKNLPLLLEEDYTLSQFQDFLSKFFTHFSIKAELTRVWGLIYSNNPNENSYVNKVASYCRLKGFTAPGALINGYFVEITDLMLEEVIYGIVKKEQRVILEGVRTGQIVTSDDIHGYIFNNTVTGISSVPVVFPPFTKSIKFENWPFIGVQTGWKHIEKEVGLKLHRKYHVASEEETGRVSKGRSSSSPYGGGEGTEDPILLPEEESERALLDMHDLESLDYSILWDSNPELKHSMEGVESKSQSAPWMTFIAVVRSSRTGLLGLSTLIDYWISTLSYQASMHLNQYNELLFNRRFKVMFIGTTANSDLSLILEKCFDDLLHFHKSEDRRVPILNSLRFAKWFIRVILDNVHALGETEGPTSKRDLEGVWGERVIEIYESLSMSFFGRSGNGRLEEGYLEDLSIVSSRQRVKEKLLRKFSSKKESDVISFPCSSLGNGKLRGFPKHASYNLDLDRSDERYGKGSFRDSSLSSKDCLETFTMGLVVNGVYLRICPNTYPVYLRSDSRVDYWSSPIHSVHLKLLETAITSRMRQLVLIGEFKRSNKKEDLAYRRSWSRLGPSKVFMLVSEHLHVSNMFRSEPLIQLDDIFSSTSSLAKLHLPTVRRGKESRPQYDALIGVVAVLNPMTAYSSHILRLFDILHQLLEADIKLIYNPVLDYQSMRQLALTNTWRRYVFNYPKLNEESGRPGSPGMVSLKELLHSKGGASEFKVGRDHLYYFNSQLIAKFDIQTEQRLQVHVERSNDWSVGFLKTLLHRPRVHRGQHQDVLPGSLFRAGGELLVYELKGKEFEATMIDLLADSEASLKERVREIQLTPLTGSGFDFRDMVASPLQRIYSISEFNSFFGYLGIGWNDLTLRITDHKDRVLSLPLRILNQRLFEANSLVIHLSSLLGGGSVEGTYSESKSSSKGLLRTLHVLCLSTQLSAGEFNEDVVDQLIQLIDRGFSEKGRYNKFVIYIDSRDISQTMRDYFSYRLFWKYYINIEYLEITRPKWIPRLSVYSRNSITDILLTLDHWVPPVVERLLVLDPFSLDIVSEINDYFELLGVQEGAIGDGLVQVGDSAMVFPRKDNGESGLNPRMGLILVERYKRIGSQLRLAYFELYRDLERGGMTGQELSQNILESFAGYLSNKTISGVMSDLGIEDNEGQNQGLERNSTNG</sequence>
<evidence type="ECO:0000256" key="6">
    <source>
        <dbReference type="ARBA" id="ARBA00023186"/>
    </source>
</evidence>
<dbReference type="InterPro" id="IPR002194">
    <property type="entry name" value="Chaperonin_TCP-1_CS"/>
</dbReference>
<evidence type="ECO:0000256" key="9">
    <source>
        <dbReference type="SAM" id="MobiDB-lite"/>
    </source>
</evidence>
<evidence type="ECO:0000256" key="4">
    <source>
        <dbReference type="ARBA" id="ARBA00022741"/>
    </source>
</evidence>
<dbReference type="Gene3D" id="1.10.560.10">
    <property type="entry name" value="GroEL-like equatorial domain"/>
    <property type="match status" value="1"/>
</dbReference>
<keyword evidence="5 8" id="KW-0067">ATP-binding</keyword>
<keyword evidence="11" id="KW-1185">Reference proteome</keyword>
<evidence type="ECO:0000256" key="1">
    <source>
        <dbReference type="ARBA" id="ARBA00004496"/>
    </source>
</evidence>
<dbReference type="InterPro" id="IPR053374">
    <property type="entry name" value="TCP-1_chaperonin"/>
</dbReference>
<keyword evidence="4 8" id="KW-0547">Nucleotide-binding</keyword>
<evidence type="ECO:0000256" key="7">
    <source>
        <dbReference type="ARBA" id="ARBA00032221"/>
    </source>
</evidence>
<reference evidence="10" key="1">
    <citation type="submission" date="2022-10" db="EMBL/GenBank/DDBJ databases">
        <title>Adaptive evolution leads to modifications in subtelomeric GC content in a zoonotic Cryptosporidium species.</title>
        <authorList>
            <person name="Li J."/>
            <person name="Feng Y."/>
            <person name="Xiao L."/>
        </authorList>
    </citation>
    <scope>NUCLEOTIDE SEQUENCE</scope>
    <source>
        <strain evidence="10">25894</strain>
    </source>
</reference>
<dbReference type="InterPro" id="IPR054827">
    <property type="entry name" value="thermosome_alpha"/>
</dbReference>
<dbReference type="InterPro" id="IPR027409">
    <property type="entry name" value="GroEL-like_apical_dom_sf"/>
</dbReference>
<dbReference type="InterPro" id="IPR012720">
    <property type="entry name" value="Chap_CCT_eta"/>
</dbReference>
<dbReference type="InterPro" id="IPR027410">
    <property type="entry name" value="TCP-1-like_intermed_sf"/>
</dbReference>
<evidence type="ECO:0000256" key="3">
    <source>
        <dbReference type="ARBA" id="ARBA00022490"/>
    </source>
</evidence>
<dbReference type="InterPro" id="IPR027413">
    <property type="entry name" value="GROEL-like_equatorial_sf"/>
</dbReference>
<gene>
    <name evidence="10" type="ORF">OJ252_2494</name>
</gene>
<protein>
    <recommendedName>
        <fullName evidence="7">CCT-eta</fullName>
    </recommendedName>
</protein>
<keyword evidence="3" id="KW-0963">Cytoplasm</keyword>
<dbReference type="PROSITE" id="PS00751">
    <property type="entry name" value="TCP1_2"/>
    <property type="match status" value="1"/>
</dbReference>
<accession>A0ABQ8P7C3</accession>